<dbReference type="InterPro" id="IPR011749">
    <property type="entry name" value="CHP02243"/>
</dbReference>
<dbReference type="NCBIfam" id="TIGR02243">
    <property type="entry name" value="putative baseplate assembly protein"/>
    <property type="match status" value="1"/>
</dbReference>
<comment type="caution">
    <text evidence="2">The sequence shown here is derived from an EMBL/GenBank/DDBJ whole genome shotgun (WGS) entry which is preliminary data.</text>
</comment>
<protein>
    <submittedName>
        <fullName evidence="2">Baseplate assembly protein</fullName>
    </submittedName>
</protein>
<evidence type="ECO:0000313" key="2">
    <source>
        <dbReference type="EMBL" id="MEU6806061.1"/>
    </source>
</evidence>
<accession>A0ABV3BAE0</accession>
<organism evidence="2 3">
    <name type="scientific">Streptomyces neyagawaensis</name>
    <dbReference type="NCBI Taxonomy" id="42238"/>
    <lineage>
        <taxon>Bacteria</taxon>
        <taxon>Bacillati</taxon>
        <taxon>Actinomycetota</taxon>
        <taxon>Actinomycetes</taxon>
        <taxon>Kitasatosporales</taxon>
        <taxon>Streptomycetaceae</taxon>
        <taxon>Streptomyces</taxon>
    </lineage>
</organism>
<sequence length="825" mass="87450">MSTAASGGGVPNPPGRPALSYRITTHGDTLARSLAEVSRRLPELTTHSTDDPAVALLDAWASVADIVAFYQERIANEGFLRTATERRSVLELARSIGYELRPGAAASTYLSFTVEDTPGTPGRAVVPAGTPVQSVPGQGELPQTFETGAELQAVAEHNAIRLRLRRPQLVGLGTTRLHLAGTTTGLRPGDALLIRPVTRPHVWQFRILHTVEPLPTDPTGRPPTTVVGWDQGLNMPSSKPLEVHVHALRLRASIFGHNAPDWRTMPASVRESYVAAADQRDTAAFDQAQFDEARFGPATQWPGFALTDPPEGDAGPVIELDAAHPALLPGSWLVLRAPGVQDELYKVVEADQSAAADFTLTSTTTRLQLRGTGNGNGNGKVSQFDRRATVVHTQSERLQLADEPDTTLVTGPGLWLERPVTLKPGAPVVVTGTTDQGVPSTAVHLIDTVAEDGTRIVLDRPLEHPLDPASVLLLGNVVAATAGQTTEEVLGSGDGKATHQRFTLLHKDLTHVPAPTASGVCDTLAVQVDGVTWTEAPSLFPLGPHDRSYVVRIQDDATATVVFGDGERGARLPSGQENVRATYRTGIGPQGNVGAGSLSLLVQRPLGVRAVDNPLAATGGTAPERPDDVRTRAPLTVGTFDRVVSLDDHEAFARNFTGIAKARATVLRPAPMPFLHLTVAAPDGAVPDDTLTALRAALETDGLPGRRLGLDSYRELPFILRIAVLPAPDREPESVSRAVEHALAQLYSFERRDFAQPVTAAEAIATAQRVPGVVAANLTQLRLTGGSVAVTSLLTARGARLDAAGTAVPAELLVLKELTVEVMTS</sequence>
<dbReference type="Proteomes" id="UP001551189">
    <property type="component" value="Unassembled WGS sequence"/>
</dbReference>
<reference evidence="2 3" key="1">
    <citation type="submission" date="2024-06" db="EMBL/GenBank/DDBJ databases">
        <title>The Natural Products Discovery Center: Release of the First 8490 Sequenced Strains for Exploring Actinobacteria Biosynthetic Diversity.</title>
        <authorList>
            <person name="Kalkreuter E."/>
            <person name="Kautsar S.A."/>
            <person name="Yang D."/>
            <person name="Bader C.D."/>
            <person name="Teijaro C.N."/>
            <person name="Fluegel L."/>
            <person name="Davis C.M."/>
            <person name="Simpson J.R."/>
            <person name="Lauterbach L."/>
            <person name="Steele A.D."/>
            <person name="Gui C."/>
            <person name="Meng S."/>
            <person name="Li G."/>
            <person name="Viehrig K."/>
            <person name="Ye F."/>
            <person name="Su P."/>
            <person name="Kiefer A.F."/>
            <person name="Nichols A."/>
            <person name="Cepeda A.J."/>
            <person name="Yan W."/>
            <person name="Fan B."/>
            <person name="Jiang Y."/>
            <person name="Adhikari A."/>
            <person name="Zheng C.-J."/>
            <person name="Schuster L."/>
            <person name="Cowan T.M."/>
            <person name="Smanski M.J."/>
            <person name="Chevrette M.G."/>
            <person name="De Carvalho L.P.S."/>
            <person name="Shen B."/>
        </authorList>
    </citation>
    <scope>NUCLEOTIDE SEQUENCE [LARGE SCALE GENOMIC DNA]</scope>
    <source>
        <strain evidence="2 3">NPDC046851</strain>
    </source>
</reference>
<proteinExistence type="predicted"/>
<dbReference type="RefSeq" id="WP_359701446.1">
    <property type="nucleotide sequence ID" value="NZ_JBEYXT010000264.1"/>
</dbReference>
<keyword evidence="3" id="KW-1185">Reference proteome</keyword>
<feature type="compositionally biased region" description="Gly residues" evidence="1">
    <location>
        <begin position="1"/>
        <end position="10"/>
    </location>
</feature>
<feature type="region of interest" description="Disordered" evidence="1">
    <location>
        <begin position="1"/>
        <end position="20"/>
    </location>
</feature>
<evidence type="ECO:0000313" key="3">
    <source>
        <dbReference type="Proteomes" id="UP001551189"/>
    </source>
</evidence>
<dbReference type="EMBL" id="JBEYXT010000264">
    <property type="protein sequence ID" value="MEU6806061.1"/>
    <property type="molecule type" value="Genomic_DNA"/>
</dbReference>
<name>A0ABV3BAE0_9ACTN</name>
<gene>
    <name evidence="2" type="ORF">ABZ931_34470</name>
</gene>
<evidence type="ECO:0000256" key="1">
    <source>
        <dbReference type="SAM" id="MobiDB-lite"/>
    </source>
</evidence>